<dbReference type="AlphaFoldDB" id="A0A2W7NZX3"/>
<dbReference type="PROSITE" id="PS51186">
    <property type="entry name" value="GNAT"/>
    <property type="match status" value="1"/>
</dbReference>
<dbReference type="OrthoDB" id="9796171at2"/>
<dbReference type="Pfam" id="PF13673">
    <property type="entry name" value="Acetyltransf_10"/>
    <property type="match status" value="1"/>
</dbReference>
<organism evidence="4 5">
    <name type="scientific">Palleronia aestuarii</name>
    <dbReference type="NCBI Taxonomy" id="568105"/>
    <lineage>
        <taxon>Bacteria</taxon>
        <taxon>Pseudomonadati</taxon>
        <taxon>Pseudomonadota</taxon>
        <taxon>Alphaproteobacteria</taxon>
        <taxon>Rhodobacterales</taxon>
        <taxon>Roseobacteraceae</taxon>
        <taxon>Palleronia</taxon>
    </lineage>
</organism>
<reference evidence="4 5" key="1">
    <citation type="submission" date="2018-06" db="EMBL/GenBank/DDBJ databases">
        <title>Genomic Encyclopedia of Archaeal and Bacterial Type Strains, Phase II (KMG-II): from individual species to whole genera.</title>
        <authorList>
            <person name="Goeker M."/>
        </authorList>
    </citation>
    <scope>NUCLEOTIDE SEQUENCE [LARGE SCALE GENOMIC DNA]</scope>
    <source>
        <strain evidence="4 5">DSM 22009</strain>
    </source>
</reference>
<dbReference type="InterPro" id="IPR000182">
    <property type="entry name" value="GNAT_dom"/>
</dbReference>
<evidence type="ECO:0000313" key="4">
    <source>
        <dbReference type="EMBL" id="PZX18776.1"/>
    </source>
</evidence>
<dbReference type="PANTHER" id="PTHR43877:SF2">
    <property type="entry name" value="AMINOALKYLPHOSPHONATE N-ACETYLTRANSFERASE-RELATED"/>
    <property type="match status" value="1"/>
</dbReference>
<protein>
    <submittedName>
        <fullName evidence="4">Putative GNAT family N-acyltransferase</fullName>
    </submittedName>
</protein>
<feature type="domain" description="N-acetyltransferase" evidence="3">
    <location>
        <begin position="1"/>
        <end position="140"/>
    </location>
</feature>
<dbReference type="EMBL" id="QKZL01000002">
    <property type="protein sequence ID" value="PZX18776.1"/>
    <property type="molecule type" value="Genomic_DNA"/>
</dbReference>
<evidence type="ECO:0000313" key="5">
    <source>
        <dbReference type="Proteomes" id="UP000248916"/>
    </source>
</evidence>
<dbReference type="Proteomes" id="UP000248916">
    <property type="component" value="Unassembled WGS sequence"/>
</dbReference>
<keyword evidence="5" id="KW-1185">Reference proteome</keyword>
<evidence type="ECO:0000256" key="2">
    <source>
        <dbReference type="ARBA" id="ARBA00023315"/>
    </source>
</evidence>
<dbReference type="CDD" id="cd04301">
    <property type="entry name" value="NAT_SF"/>
    <property type="match status" value="1"/>
</dbReference>
<dbReference type="Gene3D" id="3.40.630.30">
    <property type="match status" value="1"/>
</dbReference>
<dbReference type="PANTHER" id="PTHR43877">
    <property type="entry name" value="AMINOALKYLPHOSPHONATE N-ACETYLTRANSFERASE-RELATED-RELATED"/>
    <property type="match status" value="1"/>
</dbReference>
<dbReference type="GO" id="GO:0016747">
    <property type="term" value="F:acyltransferase activity, transferring groups other than amino-acyl groups"/>
    <property type="evidence" value="ECO:0007669"/>
    <property type="project" value="InterPro"/>
</dbReference>
<keyword evidence="2 4" id="KW-0012">Acyltransferase</keyword>
<gene>
    <name evidence="4" type="ORF">LX81_00469</name>
</gene>
<comment type="caution">
    <text evidence="4">The sequence shown here is derived from an EMBL/GenBank/DDBJ whole genome shotgun (WGS) entry which is preliminary data.</text>
</comment>
<evidence type="ECO:0000256" key="1">
    <source>
        <dbReference type="ARBA" id="ARBA00022679"/>
    </source>
</evidence>
<dbReference type="InterPro" id="IPR016181">
    <property type="entry name" value="Acyl_CoA_acyltransferase"/>
</dbReference>
<keyword evidence="1 4" id="KW-0808">Transferase</keyword>
<proteinExistence type="predicted"/>
<sequence>MSVLVGVTDDLETCLELRRAVFIDEQGVSEADERDGRDADAVHLLARRDGIAVGCARILVGGGTGKIGRVCVLPSERGTGLGRALILGCLDVLAARGDVTRAKLGAQIHALGFYERLGFVPEGEEYDDAGILHRDMVRAV</sequence>
<dbReference type="InterPro" id="IPR050832">
    <property type="entry name" value="Bact_Acetyltransf"/>
</dbReference>
<name>A0A2W7NZX3_9RHOB</name>
<accession>A0A2W7NZX3</accession>
<evidence type="ECO:0000259" key="3">
    <source>
        <dbReference type="PROSITE" id="PS51186"/>
    </source>
</evidence>
<dbReference type="SUPFAM" id="SSF55729">
    <property type="entry name" value="Acyl-CoA N-acyltransferases (Nat)"/>
    <property type="match status" value="1"/>
</dbReference>
<dbReference type="RefSeq" id="WP_111535680.1">
    <property type="nucleotide sequence ID" value="NZ_QKZL01000002.1"/>
</dbReference>